<reference evidence="2 5" key="2">
    <citation type="submission" date="2020-08" db="EMBL/GenBank/DDBJ databases">
        <title>Genomic Encyclopedia of Type Strains, Phase III (KMG-III): the genomes of soil and plant-associated and newly described type strains.</title>
        <authorList>
            <person name="Whitman W."/>
        </authorList>
    </citation>
    <scope>NUCLEOTIDE SEQUENCE [LARGE SCALE GENOMIC DNA]</scope>
    <source>
        <strain evidence="2 5">CECT 3146</strain>
    </source>
</reference>
<evidence type="ECO:0000256" key="1">
    <source>
        <dbReference type="SAM" id="MobiDB-lite"/>
    </source>
</evidence>
<dbReference type="Proteomes" id="UP000549009">
    <property type="component" value="Unassembled WGS sequence"/>
</dbReference>
<reference evidence="3 4" key="1">
    <citation type="submission" date="2017-09" db="EMBL/GenBank/DDBJ databases">
        <authorList>
            <person name="Lee N."/>
            <person name="Cho B.-K."/>
        </authorList>
    </citation>
    <scope>NUCLEOTIDE SEQUENCE [LARGE SCALE GENOMIC DNA]</scope>
    <source>
        <strain evidence="3 4">ATCC 27465</strain>
    </source>
</reference>
<protein>
    <submittedName>
        <fullName evidence="3">Uncharacterized protein</fullName>
    </submittedName>
</protein>
<sequence length="75" mass="7618">MSEHQPDPVPVTLDPAQLRQLASSVAAGLADYLGLPQRLPGPPAEGGEIVPGLPEPPATHTPGDQDPGPGEEIPA</sequence>
<dbReference type="RefSeq" id="WP_150512462.1">
    <property type="nucleotide sequence ID" value="NZ_BMSQ01000008.1"/>
</dbReference>
<evidence type="ECO:0000313" key="5">
    <source>
        <dbReference type="Proteomes" id="UP000549009"/>
    </source>
</evidence>
<evidence type="ECO:0000313" key="2">
    <source>
        <dbReference type="EMBL" id="MBB5108124.1"/>
    </source>
</evidence>
<dbReference type="KEGG" id="sspb:CP982_24385"/>
<keyword evidence="5" id="KW-1185">Reference proteome</keyword>
<proteinExistence type="predicted"/>
<dbReference type="EMBL" id="CP023690">
    <property type="protein sequence ID" value="QEV61453.1"/>
    <property type="molecule type" value="Genomic_DNA"/>
</dbReference>
<evidence type="ECO:0000313" key="4">
    <source>
        <dbReference type="Proteomes" id="UP000326505"/>
    </source>
</evidence>
<gene>
    <name evidence="3" type="ORF">CP982_24385</name>
    <name evidence="2" type="ORF">FHS40_007245</name>
</gene>
<dbReference type="Proteomes" id="UP000326505">
    <property type="component" value="Chromosome"/>
</dbReference>
<evidence type="ECO:0000313" key="3">
    <source>
        <dbReference type="EMBL" id="QEV61453.1"/>
    </source>
</evidence>
<organism evidence="3 4">
    <name type="scientific">Streptomyces spectabilis</name>
    <dbReference type="NCBI Taxonomy" id="68270"/>
    <lineage>
        <taxon>Bacteria</taxon>
        <taxon>Bacillati</taxon>
        <taxon>Actinomycetota</taxon>
        <taxon>Actinomycetes</taxon>
        <taxon>Kitasatosporales</taxon>
        <taxon>Streptomycetaceae</taxon>
        <taxon>Streptomyces</taxon>
    </lineage>
</organism>
<accession>A0A5P2X8X9</accession>
<name>A0A5P2X8X9_STRST</name>
<dbReference type="EMBL" id="JACHJD010000017">
    <property type="protein sequence ID" value="MBB5108124.1"/>
    <property type="molecule type" value="Genomic_DNA"/>
</dbReference>
<dbReference type="AlphaFoldDB" id="A0A5P2X8X9"/>
<feature type="region of interest" description="Disordered" evidence="1">
    <location>
        <begin position="34"/>
        <end position="75"/>
    </location>
</feature>